<organism evidence="1 2">
    <name type="scientific">Fusarium oxysporum f. sp. raphani</name>
    <dbReference type="NCBI Taxonomy" id="96318"/>
    <lineage>
        <taxon>Eukaryota</taxon>
        <taxon>Fungi</taxon>
        <taxon>Dikarya</taxon>
        <taxon>Ascomycota</taxon>
        <taxon>Pezizomycotina</taxon>
        <taxon>Sordariomycetes</taxon>
        <taxon>Hypocreomycetidae</taxon>
        <taxon>Hypocreales</taxon>
        <taxon>Nectriaceae</taxon>
        <taxon>Fusarium</taxon>
        <taxon>Fusarium oxysporum species complex</taxon>
    </lineage>
</organism>
<name>A0A8J5Q8J8_FUSOX</name>
<evidence type="ECO:0000313" key="1">
    <source>
        <dbReference type="EMBL" id="KAG7435662.1"/>
    </source>
</evidence>
<proteinExistence type="predicted"/>
<protein>
    <submittedName>
        <fullName evidence="1">Uncharacterized protein</fullName>
    </submittedName>
</protein>
<reference evidence="1" key="1">
    <citation type="submission" date="2021-04" db="EMBL/GenBank/DDBJ databases">
        <title>First draft genome resource for Brassicaceae pathogens Fusarium oxysporum f. sp. raphani and Fusarium oxysporum f. sp. rapae.</title>
        <authorList>
            <person name="Asai S."/>
        </authorList>
    </citation>
    <scope>NUCLEOTIDE SEQUENCE</scope>
    <source>
        <strain evidence="1">Tf1262</strain>
    </source>
</reference>
<dbReference type="Proteomes" id="UP000693942">
    <property type="component" value="Unassembled WGS sequence"/>
</dbReference>
<sequence>MVDNLALTYAGATGGQFDQQGSIDWIQLARMSVSAPISVLARVSAADVSPLTIVVGQEISSLFKLSTAGHERLAKALSELRSFSAIGDAIWFGFGIKHLVRVLAETNKGLTLLTLCGCLAEIHTQKACAEILIKLAYVSGAPDELRPSASQWINLVGACSGTLKSTTFGCIAQQFMAFYGGYVFAEYLDDAEGVARAFLAVAHVSSGALESVTLTGGRSCGWIAAMGFYFLGLDVEIRSPDNVSIYKSTPNEDSVRILVIYGTSLASDQIQVNCTAYFIKSIDSLVSSYEERFDSIMCGTIHWESSLSRTFGIPFEKLLGAKIEFGALVGYAARVFQGLANSEASSIFDVHDRISWFGFQTSQYGHGFANALVSFFPELSQLAPHIHVDMQMSLDASVGAYEEASNALSAICGSDCCSGGVHSSFGGRGYCLPVLAETIISLVWNLSALQLHADLKPYHSGLRFLYELHAGRASTDASFGERYGAGKNNGSYWGDITDLVRLLDLASVYHTAQFLFSTNLYPLKRRSALTAVSVGGLCFYFDILRNVSDRPEKAMVLHVVPGVIQTTAGREYQFIADKTAAWSEGLLGFDWRDNSSFEATAEFKTDYQAKVKETVGGNISIPSLDMDTGSSDLDVRLFIEESAGGLLVDLHFISLAGSCRVGAYTMLKEIIENSGLVHCAHRNCARLDQFSCDISTLDGEGCRPEGLQGKLHVRRLVGNTLARCVGLLVNREWTEPAILRGRECIPCCIRTAINLRPDYQRSPSYVIL</sequence>
<dbReference type="EMBL" id="JAELUR010000002">
    <property type="protein sequence ID" value="KAG7435662.1"/>
    <property type="molecule type" value="Genomic_DNA"/>
</dbReference>
<evidence type="ECO:0000313" key="2">
    <source>
        <dbReference type="Proteomes" id="UP000693942"/>
    </source>
</evidence>
<gene>
    <name evidence="1" type="ORF">Forpi1262_v002123</name>
</gene>
<dbReference type="AlphaFoldDB" id="A0A8J5Q8J8"/>
<accession>A0A8J5Q8J8</accession>
<comment type="caution">
    <text evidence="1">The sequence shown here is derived from an EMBL/GenBank/DDBJ whole genome shotgun (WGS) entry which is preliminary data.</text>
</comment>